<evidence type="ECO:0000313" key="1">
    <source>
        <dbReference type="EMBL" id="EEO27175.1"/>
    </source>
</evidence>
<evidence type="ECO:0008006" key="3">
    <source>
        <dbReference type="Google" id="ProtNLM"/>
    </source>
</evidence>
<protein>
    <recommendedName>
        <fullName evidence="3">DUF4054 domain-containing protein</fullName>
    </recommendedName>
</protein>
<evidence type="ECO:0000313" key="2">
    <source>
        <dbReference type="Proteomes" id="UP000003973"/>
    </source>
</evidence>
<proteinExistence type="predicted"/>
<dbReference type="RefSeq" id="WP_005876056.1">
    <property type="nucleotide sequence ID" value="NZ_CABMNL010000001.1"/>
</dbReference>
<dbReference type="eggNOG" id="ENOG5032DH7">
    <property type="taxonomic scope" value="Bacteria"/>
</dbReference>
<dbReference type="Proteomes" id="UP000003973">
    <property type="component" value="Unassembled WGS sequence"/>
</dbReference>
<comment type="caution">
    <text evidence="1">The sequence shown here is derived from an EMBL/GenBank/DDBJ whole genome shotgun (WGS) entry which is preliminary data.</text>
</comment>
<dbReference type="InterPro" id="IPR025127">
    <property type="entry name" value="DUF4054"/>
</dbReference>
<organism evidence="1 2">
    <name type="scientific">Oxalobacter paraformigenes</name>
    <dbReference type="NCBI Taxonomy" id="556268"/>
    <lineage>
        <taxon>Bacteria</taxon>
        <taxon>Pseudomonadati</taxon>
        <taxon>Pseudomonadota</taxon>
        <taxon>Betaproteobacteria</taxon>
        <taxon>Burkholderiales</taxon>
        <taxon>Oxalobacteraceae</taxon>
        <taxon>Oxalobacter</taxon>
    </lineage>
</organism>
<dbReference type="HOGENOM" id="CLU_1811568_0_0_4"/>
<sequence length="146" mass="16469">MTEHVFDVTAFRQLFPEFADTDKYPDETLSRYWDWATLRICPYDNWFLCGERLQYVLNLMTAHLARLGQQSAIGDDPGGGMVQSAAEGSVSVSMAVFQLKNAWQYWLMKTPYGQELLALFEMLTVGGFYFGGKPEGSAIRDVGGIF</sequence>
<dbReference type="AlphaFoldDB" id="C3X1T9"/>
<reference evidence="1" key="1">
    <citation type="submission" date="2011-10" db="EMBL/GenBank/DDBJ databases">
        <title>The Genome Sequence of Oxalobacter formigenes HOxBLS.</title>
        <authorList>
            <consortium name="The Broad Institute Genome Sequencing Platform"/>
            <person name="Earl A."/>
            <person name="Ward D."/>
            <person name="Feldgarden M."/>
            <person name="Gevers D."/>
            <person name="Allison M.J."/>
            <person name="Humphrey S."/>
            <person name="Young S.K."/>
            <person name="Zeng Q."/>
            <person name="Gargeya S."/>
            <person name="Fitzgerald M."/>
            <person name="Haas B."/>
            <person name="Abouelleil A."/>
            <person name="Alvarado L."/>
            <person name="Arachchi H.M."/>
            <person name="Berlin A."/>
            <person name="Brown A."/>
            <person name="Chapman S.B."/>
            <person name="Chen Z."/>
            <person name="Dunbar C."/>
            <person name="Freedman E."/>
            <person name="Gearin G."/>
            <person name="Goldberg J."/>
            <person name="Griggs A."/>
            <person name="Gujja S."/>
            <person name="Heiman D."/>
            <person name="Howarth C."/>
            <person name="Larson L."/>
            <person name="Lui A."/>
            <person name="MacDonald P.J.P."/>
            <person name="Montmayeur A."/>
            <person name="Murphy C."/>
            <person name="Neiman D."/>
            <person name="Pearson M."/>
            <person name="Priest M."/>
            <person name="Roberts A."/>
            <person name="Saif S."/>
            <person name="Shea T."/>
            <person name="Shenoy N."/>
            <person name="Sisk P."/>
            <person name="Stolte C."/>
            <person name="Sykes S."/>
            <person name="Wortman J."/>
            <person name="Nusbaum C."/>
            <person name="Birren B."/>
        </authorList>
    </citation>
    <scope>NUCLEOTIDE SEQUENCE [LARGE SCALE GENOMIC DNA]</scope>
    <source>
        <strain evidence="1">HOxBLS</strain>
    </source>
</reference>
<dbReference type="EMBL" id="ACDP02000029">
    <property type="protein sequence ID" value="EEO27175.1"/>
    <property type="molecule type" value="Genomic_DNA"/>
</dbReference>
<accession>C3X1T9</accession>
<keyword evidence="2" id="KW-1185">Reference proteome</keyword>
<gene>
    <name evidence="1" type="ORF">OFAG_00328</name>
</gene>
<dbReference type="Pfam" id="PF13262">
    <property type="entry name" value="DUF4054"/>
    <property type="match status" value="1"/>
</dbReference>
<name>C3X1T9_9BURK</name>